<dbReference type="Gene3D" id="3.40.50.1950">
    <property type="entry name" value="Flavin prenyltransferase-like"/>
    <property type="match status" value="1"/>
</dbReference>
<keyword evidence="3 4" id="KW-0288">FMN</keyword>
<comment type="caution">
    <text evidence="3">Lacks conserved residue(s) required for the propagation of feature annotation.</text>
</comment>
<dbReference type="GO" id="GO:0004632">
    <property type="term" value="F:phosphopantothenate--cysteine ligase activity"/>
    <property type="evidence" value="ECO:0007669"/>
    <property type="project" value="UniProtKB-UniRule"/>
</dbReference>
<keyword evidence="1 3" id="KW-0210">Decarboxylase</keyword>
<feature type="region of interest" description="Phosphopantothenate--cysteine ligase" evidence="3">
    <location>
        <begin position="199"/>
        <end position="407"/>
    </location>
</feature>
<organism evidence="7 8">
    <name type="scientific">Berryella wangjianweii</name>
    <dbReference type="NCBI Taxonomy" id="2734634"/>
    <lineage>
        <taxon>Bacteria</taxon>
        <taxon>Bacillati</taxon>
        <taxon>Actinomycetota</taxon>
        <taxon>Coriobacteriia</taxon>
        <taxon>Eggerthellales</taxon>
        <taxon>Eggerthellaceae</taxon>
        <taxon>Berryella</taxon>
    </lineage>
</organism>
<keyword evidence="3" id="KW-0460">Magnesium</keyword>
<evidence type="ECO:0000256" key="1">
    <source>
        <dbReference type="ARBA" id="ARBA00022793"/>
    </source>
</evidence>
<dbReference type="SUPFAM" id="SSF52507">
    <property type="entry name" value="Homo-oligomeric flavin-containing Cys decarboxylases, HFCD"/>
    <property type="match status" value="1"/>
</dbReference>
<comment type="function">
    <text evidence="3">Catalyzes two sequential steps in the biosynthesis of coenzyme A. In the first step cysteine is conjugated to 4'-phosphopantothenate to form 4-phosphopantothenoylcysteine. In the second step the latter compound is decarboxylated to form 4'-phosphopantotheine.</text>
</comment>
<evidence type="ECO:0000256" key="4">
    <source>
        <dbReference type="RuleBase" id="RU364078"/>
    </source>
</evidence>
<feature type="binding site" evidence="3">
    <location>
        <begin position="316"/>
        <end position="319"/>
    </location>
    <ligand>
        <name>CTP</name>
        <dbReference type="ChEBI" id="CHEBI:37563"/>
    </ligand>
</feature>
<feature type="binding site" evidence="3">
    <location>
        <position position="297"/>
    </location>
    <ligand>
        <name>CTP</name>
        <dbReference type="ChEBI" id="CHEBI:37563"/>
    </ligand>
</feature>
<name>A0A6M8J208_9ACTN</name>
<keyword evidence="2 3" id="KW-0456">Lyase</keyword>
<comment type="similarity">
    <text evidence="3 4">In the N-terminal section; belongs to the HFCD (homo-oligomeric flavin containing Cys decarboxylase) superfamily.</text>
</comment>
<dbReference type="PANTHER" id="PTHR14359">
    <property type="entry name" value="HOMO-OLIGOMERIC FLAVIN CONTAINING CYS DECARBOXYLASE FAMILY"/>
    <property type="match status" value="1"/>
</dbReference>
<feature type="domain" description="DNA/pantothenate metabolism flavoprotein C-terminal" evidence="6">
    <location>
        <begin position="194"/>
        <end position="403"/>
    </location>
</feature>
<dbReference type="SUPFAM" id="SSF102645">
    <property type="entry name" value="CoaB-like"/>
    <property type="match status" value="1"/>
</dbReference>
<comment type="pathway">
    <text evidence="3 4">Cofactor biosynthesis; coenzyme A biosynthesis; CoA from (R)-pantothenate: step 2/5.</text>
</comment>
<keyword evidence="3 4" id="KW-0285">Flavoprotein</keyword>
<dbReference type="GO" id="GO:0010181">
    <property type="term" value="F:FMN binding"/>
    <property type="evidence" value="ECO:0007669"/>
    <property type="project" value="UniProtKB-UniRule"/>
</dbReference>
<dbReference type="GO" id="GO:0046872">
    <property type="term" value="F:metal ion binding"/>
    <property type="evidence" value="ECO:0007669"/>
    <property type="project" value="UniProtKB-KW"/>
</dbReference>
<dbReference type="GO" id="GO:0004633">
    <property type="term" value="F:phosphopantothenoylcysteine decarboxylase activity"/>
    <property type="evidence" value="ECO:0007669"/>
    <property type="project" value="UniProtKB-UniRule"/>
</dbReference>
<feature type="binding site" evidence="3">
    <location>
        <position position="334"/>
    </location>
    <ligand>
        <name>CTP</name>
        <dbReference type="ChEBI" id="CHEBI:37563"/>
    </ligand>
</feature>
<comment type="function">
    <text evidence="4">Catalyzes two steps in the biosynthesis of coenzyme A. In the first step cysteine is conjugated to 4'-phosphopantothenate to form 4-phosphopantothenoylcysteine, in the latter compound is decarboxylated to form 4'-phosphopantotheine.</text>
</comment>
<dbReference type="AlphaFoldDB" id="A0A6M8J208"/>
<evidence type="ECO:0000259" key="6">
    <source>
        <dbReference type="Pfam" id="PF04127"/>
    </source>
</evidence>
<keyword evidence="3 4" id="KW-0436">Ligase</keyword>
<dbReference type="InterPro" id="IPR007085">
    <property type="entry name" value="DNA/pantothenate-metab_flavo_C"/>
</dbReference>
<evidence type="ECO:0000313" key="8">
    <source>
        <dbReference type="Proteomes" id="UP000503297"/>
    </source>
</evidence>
<dbReference type="Gene3D" id="3.40.50.10300">
    <property type="entry name" value="CoaB-like"/>
    <property type="match status" value="1"/>
</dbReference>
<dbReference type="GO" id="GO:0015941">
    <property type="term" value="P:pantothenate catabolic process"/>
    <property type="evidence" value="ECO:0007669"/>
    <property type="project" value="InterPro"/>
</dbReference>
<dbReference type="PANTHER" id="PTHR14359:SF6">
    <property type="entry name" value="PHOSPHOPANTOTHENOYLCYSTEINE DECARBOXYLASE"/>
    <property type="match status" value="1"/>
</dbReference>
<dbReference type="InterPro" id="IPR035929">
    <property type="entry name" value="CoaB-like_sf"/>
</dbReference>
<reference evidence="8" key="1">
    <citation type="submission" date="2020-05" db="EMBL/GenBank/DDBJ databases">
        <title>Novel species in genus Nocardioides.</title>
        <authorList>
            <person name="Zhang G."/>
        </authorList>
    </citation>
    <scope>NUCLEOTIDE SEQUENCE [LARGE SCALE GENOMIC DNA]</scope>
    <source>
        <strain evidence="8">zg-1050</strain>
    </source>
</reference>
<evidence type="ECO:0000256" key="3">
    <source>
        <dbReference type="HAMAP-Rule" id="MF_02225"/>
    </source>
</evidence>
<keyword evidence="3" id="KW-0511">Multifunctional enzyme</keyword>
<evidence type="ECO:0000313" key="7">
    <source>
        <dbReference type="EMBL" id="QKF07970.1"/>
    </source>
</evidence>
<dbReference type="EMBL" id="CP053716">
    <property type="protein sequence ID" value="QKF07970.1"/>
    <property type="molecule type" value="Genomic_DNA"/>
</dbReference>
<comment type="catalytic activity">
    <reaction evidence="3 4">
        <text>(R)-4'-phosphopantothenate + L-cysteine + CTP = N-[(R)-4-phosphopantothenoyl]-L-cysteine + CMP + diphosphate + H(+)</text>
        <dbReference type="Rhea" id="RHEA:19397"/>
        <dbReference type="ChEBI" id="CHEBI:10986"/>
        <dbReference type="ChEBI" id="CHEBI:15378"/>
        <dbReference type="ChEBI" id="CHEBI:33019"/>
        <dbReference type="ChEBI" id="CHEBI:35235"/>
        <dbReference type="ChEBI" id="CHEBI:37563"/>
        <dbReference type="ChEBI" id="CHEBI:59458"/>
        <dbReference type="ChEBI" id="CHEBI:60377"/>
        <dbReference type="EC" id="6.3.2.5"/>
    </reaction>
</comment>
<dbReference type="InterPro" id="IPR005252">
    <property type="entry name" value="CoaBC"/>
</dbReference>
<dbReference type="UniPathway" id="UPA00241">
    <property type="reaction ID" value="UER00353"/>
</dbReference>
<proteinExistence type="inferred from homology"/>
<dbReference type="GO" id="GO:0071513">
    <property type="term" value="C:phosphopantothenoylcysteine decarboxylase complex"/>
    <property type="evidence" value="ECO:0007669"/>
    <property type="project" value="TreeGrafter"/>
</dbReference>
<keyword evidence="3" id="KW-0479">Metal-binding</keyword>
<comment type="catalytic activity">
    <reaction evidence="3 4">
        <text>N-[(R)-4-phosphopantothenoyl]-L-cysteine + H(+) = (R)-4'-phosphopantetheine + CO2</text>
        <dbReference type="Rhea" id="RHEA:16793"/>
        <dbReference type="ChEBI" id="CHEBI:15378"/>
        <dbReference type="ChEBI" id="CHEBI:16526"/>
        <dbReference type="ChEBI" id="CHEBI:59458"/>
        <dbReference type="ChEBI" id="CHEBI:61723"/>
        <dbReference type="EC" id="4.1.1.36"/>
    </reaction>
</comment>
<feature type="binding site" evidence="3">
    <location>
        <position position="352"/>
    </location>
    <ligand>
        <name>CTP</name>
        <dbReference type="ChEBI" id="CHEBI:37563"/>
    </ligand>
</feature>
<accession>A0A6M8J208</accession>
<comment type="cofactor">
    <cofactor evidence="3">
        <name>FMN</name>
        <dbReference type="ChEBI" id="CHEBI:58210"/>
    </cofactor>
    <text evidence="3">Binds 1 FMN per subunit.</text>
</comment>
<dbReference type="GO" id="GO:0015937">
    <property type="term" value="P:coenzyme A biosynthetic process"/>
    <property type="evidence" value="ECO:0007669"/>
    <property type="project" value="UniProtKB-UniRule"/>
</dbReference>
<feature type="region of interest" description="Phosphopantothenoylcysteine decarboxylase" evidence="3">
    <location>
        <begin position="1"/>
        <end position="198"/>
    </location>
</feature>
<feature type="binding site" evidence="3">
    <location>
        <position position="287"/>
    </location>
    <ligand>
        <name>CTP</name>
        <dbReference type="ChEBI" id="CHEBI:37563"/>
    </ligand>
</feature>
<comment type="cofactor">
    <cofactor evidence="3">
        <name>Mg(2+)</name>
        <dbReference type="ChEBI" id="CHEBI:18420"/>
    </cofactor>
</comment>
<evidence type="ECO:0000256" key="2">
    <source>
        <dbReference type="ARBA" id="ARBA00023239"/>
    </source>
</evidence>
<dbReference type="EC" id="6.3.2.5" evidence="3"/>
<gene>
    <name evidence="3 7" type="primary">coaBC</name>
    <name evidence="7" type="ORF">HLV38_01520</name>
</gene>
<protein>
    <recommendedName>
        <fullName evidence="3">Coenzyme A biosynthesis bifunctional protein CoaBC</fullName>
    </recommendedName>
    <alternativeName>
        <fullName evidence="3">DNA/pantothenate metabolism flavoprotein</fullName>
    </alternativeName>
    <alternativeName>
        <fullName evidence="3">Phosphopantothenoylcysteine synthetase/decarboxylase</fullName>
        <shortName evidence="3">PPCS-PPCDC</shortName>
    </alternativeName>
    <domain>
        <recommendedName>
            <fullName evidence="3">Phosphopantothenoylcysteine decarboxylase</fullName>
            <shortName evidence="3">PPC decarboxylase</shortName>
            <shortName evidence="3">PPC-DC</shortName>
            <ecNumber evidence="3">4.1.1.36</ecNumber>
        </recommendedName>
        <alternativeName>
            <fullName evidence="3">CoaC</fullName>
        </alternativeName>
    </domain>
    <domain>
        <recommendedName>
            <fullName evidence="3">Phosphopantothenate--cysteine ligase</fullName>
            <ecNumber evidence="3">6.3.2.5</ecNumber>
        </recommendedName>
        <alternativeName>
            <fullName evidence="3">CoaB</fullName>
        </alternativeName>
        <alternativeName>
            <fullName evidence="3">Phosphopantothenoylcysteine synthetase</fullName>
            <shortName evidence="3">PPC synthetase</shortName>
            <shortName evidence="3">PPC-S</shortName>
        </alternativeName>
    </domain>
</protein>
<comment type="similarity">
    <text evidence="3 4">In the C-terminal section; belongs to the PPC synthetase family.</text>
</comment>
<dbReference type="Pfam" id="PF04127">
    <property type="entry name" value="DFP"/>
    <property type="match status" value="1"/>
</dbReference>
<dbReference type="NCBIfam" id="TIGR00521">
    <property type="entry name" value="coaBC_dfp"/>
    <property type="match status" value="1"/>
</dbReference>
<sequence>MAAPGDASASADSRPCVVLGVTACVAIYKACELVRELQRRGMRVKVVMTDHARRFIDPSMFRALTREPVGVGLFDDPSDPIHHISLAKEADVLAIAPCTVNVMAKLAHGLADDLLSTTALACPAPLVIAPAANTVMYCAEVTQANMAALRARGAVIVEADEGMLACGDEGKGRMADPLAVADAICAQLPRAGVLAGRRVLITAGPTAEPIDPVRYVTNRSSGKMGYALARAAWQAGADVTLVSGPVALDAPTGVRVVRVRTAEEMLQACRQPFDECDLAFFCAAVADKRPAAPAGRKLKKGADDAALERIELVDNPDILATLAAGKGSRVVVGFAAETDDVVDNARAKLERKGADLIAANYVGAGGAFGSDENLVVLLSAQGTSELPYGSKDDVAAAIVRAAADMLG</sequence>
<feature type="active site" description="Proton donor" evidence="3">
    <location>
        <position position="166"/>
    </location>
</feature>
<dbReference type="HAMAP" id="MF_02225">
    <property type="entry name" value="CoaBC"/>
    <property type="match status" value="1"/>
</dbReference>
<dbReference type="Pfam" id="PF02441">
    <property type="entry name" value="Flavoprotein"/>
    <property type="match status" value="1"/>
</dbReference>
<dbReference type="Proteomes" id="UP000503297">
    <property type="component" value="Chromosome"/>
</dbReference>
<evidence type="ECO:0000259" key="5">
    <source>
        <dbReference type="Pfam" id="PF02441"/>
    </source>
</evidence>
<dbReference type="InterPro" id="IPR036551">
    <property type="entry name" value="Flavin_trans-like"/>
</dbReference>
<feature type="binding site" evidence="3">
    <location>
        <position position="348"/>
    </location>
    <ligand>
        <name>CTP</name>
        <dbReference type="ChEBI" id="CHEBI:37563"/>
    </ligand>
</feature>
<comment type="pathway">
    <text evidence="3 4">Cofactor biosynthesis; coenzyme A biosynthesis; CoA from (R)-pantothenate: step 3/5.</text>
</comment>
<dbReference type="EC" id="4.1.1.36" evidence="3"/>
<feature type="domain" description="Flavoprotein" evidence="5">
    <location>
        <begin position="17"/>
        <end position="186"/>
    </location>
</feature>
<keyword evidence="8" id="KW-1185">Reference proteome</keyword>
<dbReference type="KEGG" id="bwa:HLV38_01520"/>
<dbReference type="InterPro" id="IPR003382">
    <property type="entry name" value="Flavoprotein"/>
</dbReference>